<accession>A0A7S1FXI6</accession>
<evidence type="ECO:0008006" key="2">
    <source>
        <dbReference type="Google" id="ProtNLM"/>
    </source>
</evidence>
<name>A0A7S1FXI6_9STRA</name>
<dbReference type="InterPro" id="IPR025893">
    <property type="entry name" value="Tocopherol_cyclase"/>
</dbReference>
<reference evidence="1" key="1">
    <citation type="submission" date="2021-01" db="EMBL/GenBank/DDBJ databases">
        <authorList>
            <person name="Corre E."/>
            <person name="Pelletier E."/>
            <person name="Niang G."/>
            <person name="Scheremetjew M."/>
            <person name="Finn R."/>
            <person name="Kale V."/>
            <person name="Holt S."/>
            <person name="Cochrane G."/>
            <person name="Meng A."/>
            <person name="Brown T."/>
            <person name="Cohen L."/>
        </authorList>
    </citation>
    <scope>NUCLEOTIDE SEQUENCE</scope>
    <source>
        <strain evidence="1">308</strain>
    </source>
</reference>
<sequence length="280" mass="31444">MLCYSPSHRPDNLRGTTPRRLQSSYAVFEPHWQVMVADGRASGRAVWNGTVYDFSDASLYIEKNWGGAFPFKWYWAQCNSWSSTGTTPVRRLSITSGGGTRILPLGATEDLGMVCVHVDGTFYEAVPWTSSMRWEVEPWGSWRLSGRTIESSSAERPFEVELTVKCDAPGVKLRAPTKADGLAYFCRDSFEGEVELSLWDLVRGPDGKYVRAPDRPPVVDRATGFQCAVEVGGGPWWDKWEDDAKMREPMRTMVKAPYTLKKIKKWIGRTLGRGSNNGSK</sequence>
<evidence type="ECO:0000313" key="1">
    <source>
        <dbReference type="EMBL" id="CAD8895703.1"/>
    </source>
</evidence>
<dbReference type="AlphaFoldDB" id="A0A7S1FXI6"/>
<gene>
    <name evidence="1" type="ORF">CHYS00102_LOCUS22917</name>
</gene>
<organism evidence="1">
    <name type="scientific">Corethron hystrix</name>
    <dbReference type="NCBI Taxonomy" id="216773"/>
    <lineage>
        <taxon>Eukaryota</taxon>
        <taxon>Sar</taxon>
        <taxon>Stramenopiles</taxon>
        <taxon>Ochrophyta</taxon>
        <taxon>Bacillariophyta</taxon>
        <taxon>Coscinodiscophyceae</taxon>
        <taxon>Corethrophycidae</taxon>
        <taxon>Corethrales</taxon>
        <taxon>Corethraceae</taxon>
        <taxon>Corethron</taxon>
    </lineage>
</organism>
<proteinExistence type="predicted"/>
<dbReference type="GO" id="GO:0009976">
    <property type="term" value="F:tocopherol cyclase activity"/>
    <property type="evidence" value="ECO:0007669"/>
    <property type="project" value="InterPro"/>
</dbReference>
<protein>
    <recommendedName>
        <fullName evidence="2">Tocopherol cyclase</fullName>
    </recommendedName>
</protein>
<dbReference type="PANTHER" id="PTHR35309">
    <property type="match status" value="1"/>
</dbReference>
<dbReference type="EMBL" id="HBFR01031592">
    <property type="protein sequence ID" value="CAD8895703.1"/>
    <property type="molecule type" value="Transcribed_RNA"/>
</dbReference>
<dbReference type="Pfam" id="PF14249">
    <property type="entry name" value="Tocopherol_cycl"/>
    <property type="match status" value="1"/>
</dbReference>
<dbReference type="PANTHER" id="PTHR35309:SF4">
    <property type="entry name" value="TOCOPHEROL CYCLASE"/>
    <property type="match status" value="1"/>
</dbReference>